<dbReference type="PANTHER" id="PTHR43236">
    <property type="entry name" value="ANTITOXIN HIGA1"/>
    <property type="match status" value="1"/>
</dbReference>
<dbReference type="InterPro" id="IPR010359">
    <property type="entry name" value="IrrE_HExxH"/>
</dbReference>
<evidence type="ECO:0000259" key="1">
    <source>
        <dbReference type="Pfam" id="PF04471"/>
    </source>
</evidence>
<accession>A0ABY1R5U0</accession>
<feature type="domain" description="Restriction endonuclease type IV Mrr" evidence="1">
    <location>
        <begin position="35"/>
        <end position="129"/>
    </location>
</feature>
<dbReference type="InterPro" id="IPR052345">
    <property type="entry name" value="Rad_response_metalloprotease"/>
</dbReference>
<dbReference type="Pfam" id="PF06114">
    <property type="entry name" value="Peptidase_M78"/>
    <property type="match status" value="1"/>
</dbReference>
<dbReference type="PANTHER" id="PTHR43236:SF1">
    <property type="entry name" value="BLL7220 PROTEIN"/>
    <property type="match status" value="1"/>
</dbReference>
<keyword evidence="3" id="KW-0540">Nuclease</keyword>
<sequence length="417" mass="48822">MNTVKLGDDFEEISYNVIEQAINNNDLGLIPKFCKVFRKKGYYSFRRKKNIIFDLAIEITPPNAKNPTLLYLVECKNYSHPVPVDDISTFADYISQIEGFATKGVFITNNRLQSGAMETLKSYGMMLIEVDDNNYNIVLHKTDKLKNQTDKDSEFDDKIKKTIENALLPKNVKGLKRLSAEQIQNIANNFLNEFDVQILENAFCLDLNKLISYLKSKYELSVEHVHLEDNQGRKLLGYFDSENNKIFIDNSVVGTERYAFTLAHEIGHYVLHRDLKMNQIAYNNFKDSHHNIFTQQYEIKNDKNWIEWQANYFAASILMPHISIVARLIQIQNKIGVSRNQGTIYVDHQIDNKKDFYTYIDHLSEHFKTSKQSLEYRLVSLGILRYPKDVKPNYQEEQERVREESIRRASEYMNSKY</sequence>
<organism evidence="3 4">
    <name type="scientific">Epilithonimonas pallida</name>
    <dbReference type="NCBI Taxonomy" id="373671"/>
    <lineage>
        <taxon>Bacteria</taxon>
        <taxon>Pseudomonadati</taxon>
        <taxon>Bacteroidota</taxon>
        <taxon>Flavobacteriia</taxon>
        <taxon>Flavobacteriales</taxon>
        <taxon>Weeksellaceae</taxon>
        <taxon>Chryseobacterium group</taxon>
        <taxon>Epilithonimonas</taxon>
    </lineage>
</organism>
<dbReference type="InterPro" id="IPR007560">
    <property type="entry name" value="Restrct_endonuc_IV_Mrr"/>
</dbReference>
<evidence type="ECO:0000259" key="2">
    <source>
        <dbReference type="Pfam" id="PF06114"/>
    </source>
</evidence>
<dbReference type="RefSeq" id="WP_283417893.1">
    <property type="nucleotide sequence ID" value="NZ_FXUO01000009.1"/>
</dbReference>
<dbReference type="InterPro" id="IPR011856">
    <property type="entry name" value="tRNA_endonuc-like_dom_sf"/>
</dbReference>
<keyword evidence="3" id="KW-0378">Hydrolase</keyword>
<dbReference type="EMBL" id="FXUO01000009">
    <property type="protein sequence ID" value="SMP96576.1"/>
    <property type="molecule type" value="Genomic_DNA"/>
</dbReference>
<keyword evidence="4" id="KW-1185">Reference proteome</keyword>
<comment type="caution">
    <text evidence="3">The sequence shown here is derived from an EMBL/GenBank/DDBJ whole genome shotgun (WGS) entry which is preliminary data.</text>
</comment>
<dbReference type="InterPro" id="IPR011335">
    <property type="entry name" value="Restrct_endonuc-II-like"/>
</dbReference>
<dbReference type="Gene3D" id="1.10.10.2910">
    <property type="match status" value="1"/>
</dbReference>
<name>A0ABY1R5U0_9FLAO</name>
<dbReference type="Pfam" id="PF04471">
    <property type="entry name" value="Mrr_cat"/>
    <property type="match status" value="1"/>
</dbReference>
<gene>
    <name evidence="3" type="ORF">SAMN05421679_109120</name>
</gene>
<evidence type="ECO:0000313" key="3">
    <source>
        <dbReference type="EMBL" id="SMP96576.1"/>
    </source>
</evidence>
<protein>
    <submittedName>
        <fullName evidence="3">Restriction endonuclease</fullName>
    </submittedName>
</protein>
<keyword evidence="3" id="KW-0255">Endonuclease</keyword>
<reference evidence="3 4" key="1">
    <citation type="submission" date="2017-05" db="EMBL/GenBank/DDBJ databases">
        <authorList>
            <person name="Varghese N."/>
            <person name="Submissions S."/>
        </authorList>
    </citation>
    <scope>NUCLEOTIDE SEQUENCE [LARGE SCALE GENOMIC DNA]</scope>
    <source>
        <strain evidence="3 4">DSM 18015</strain>
    </source>
</reference>
<dbReference type="Proteomes" id="UP001158050">
    <property type="component" value="Unassembled WGS sequence"/>
</dbReference>
<evidence type="ECO:0000313" key="4">
    <source>
        <dbReference type="Proteomes" id="UP001158050"/>
    </source>
</evidence>
<feature type="domain" description="IrrE N-terminal-like" evidence="2">
    <location>
        <begin position="229"/>
        <end position="378"/>
    </location>
</feature>
<proteinExistence type="predicted"/>
<dbReference type="SUPFAM" id="SSF52980">
    <property type="entry name" value="Restriction endonuclease-like"/>
    <property type="match status" value="1"/>
</dbReference>
<dbReference type="Gene3D" id="3.40.1350.10">
    <property type="match status" value="1"/>
</dbReference>
<dbReference type="GO" id="GO:0004519">
    <property type="term" value="F:endonuclease activity"/>
    <property type="evidence" value="ECO:0007669"/>
    <property type="project" value="UniProtKB-KW"/>
</dbReference>